<dbReference type="InterPro" id="IPR043128">
    <property type="entry name" value="Rev_trsase/Diguanyl_cyclase"/>
</dbReference>
<dbReference type="SMART" id="SM00267">
    <property type="entry name" value="GGDEF"/>
    <property type="match status" value="1"/>
</dbReference>
<dbReference type="FunFam" id="3.30.70.270:FF:000001">
    <property type="entry name" value="Diguanylate cyclase domain protein"/>
    <property type="match status" value="1"/>
</dbReference>
<comment type="caution">
    <text evidence="2">The sequence shown here is derived from an EMBL/GenBank/DDBJ whole genome shotgun (WGS) entry which is preliminary data.</text>
</comment>
<evidence type="ECO:0000313" key="3">
    <source>
        <dbReference type="Proteomes" id="UP000886800"/>
    </source>
</evidence>
<reference evidence="2" key="2">
    <citation type="submission" date="2021-04" db="EMBL/GenBank/DDBJ databases">
        <authorList>
            <person name="Gilroy R."/>
        </authorList>
    </citation>
    <scope>NUCLEOTIDE SEQUENCE</scope>
    <source>
        <strain evidence="2">CHK188-5543</strain>
    </source>
</reference>
<protein>
    <submittedName>
        <fullName evidence="2">GGDEF domain-containing protein</fullName>
    </submittedName>
</protein>
<reference evidence="2" key="1">
    <citation type="journal article" date="2021" name="PeerJ">
        <title>Extensive microbial diversity within the chicken gut microbiome revealed by metagenomics and culture.</title>
        <authorList>
            <person name="Gilroy R."/>
            <person name="Ravi A."/>
            <person name="Getino M."/>
            <person name="Pursley I."/>
            <person name="Horton D.L."/>
            <person name="Alikhan N.F."/>
            <person name="Baker D."/>
            <person name="Gharbi K."/>
            <person name="Hall N."/>
            <person name="Watson M."/>
            <person name="Adriaenssens E.M."/>
            <person name="Foster-Nyarko E."/>
            <person name="Jarju S."/>
            <person name="Secka A."/>
            <person name="Antonio M."/>
            <person name="Oren A."/>
            <person name="Chaudhuri R.R."/>
            <person name="La Ragione R."/>
            <person name="Hildebrand F."/>
            <person name="Pallen M.J."/>
        </authorList>
    </citation>
    <scope>NUCLEOTIDE SEQUENCE</scope>
    <source>
        <strain evidence="2">CHK188-5543</strain>
    </source>
</reference>
<dbReference type="Pfam" id="PF00990">
    <property type="entry name" value="GGDEF"/>
    <property type="match status" value="1"/>
</dbReference>
<dbReference type="Gene3D" id="3.30.70.270">
    <property type="match status" value="1"/>
</dbReference>
<dbReference type="AlphaFoldDB" id="A0A9D1WR89"/>
<dbReference type="EMBL" id="DXES01000093">
    <property type="protein sequence ID" value="HIX65452.1"/>
    <property type="molecule type" value="Genomic_DNA"/>
</dbReference>
<dbReference type="InterPro" id="IPR029787">
    <property type="entry name" value="Nucleotide_cyclase"/>
</dbReference>
<dbReference type="GO" id="GO:1902201">
    <property type="term" value="P:negative regulation of bacterial-type flagellum-dependent cell motility"/>
    <property type="evidence" value="ECO:0007669"/>
    <property type="project" value="TreeGrafter"/>
</dbReference>
<dbReference type="GO" id="GO:0005886">
    <property type="term" value="C:plasma membrane"/>
    <property type="evidence" value="ECO:0007669"/>
    <property type="project" value="TreeGrafter"/>
</dbReference>
<organism evidence="2 3">
    <name type="scientific">Candidatus Anaerotruncus excrementipullorum</name>
    <dbReference type="NCBI Taxonomy" id="2838465"/>
    <lineage>
        <taxon>Bacteria</taxon>
        <taxon>Bacillati</taxon>
        <taxon>Bacillota</taxon>
        <taxon>Clostridia</taxon>
        <taxon>Eubacteriales</taxon>
        <taxon>Oscillospiraceae</taxon>
        <taxon>Anaerotruncus</taxon>
    </lineage>
</organism>
<dbReference type="InterPro" id="IPR050469">
    <property type="entry name" value="Diguanylate_Cyclase"/>
</dbReference>
<sequence>MSESLQLFYRELAHALDQMFFAVLRVQPQENLVQLLQSRDYTEKVGSLIEWDAYLERYAAILTPESQEKLRQNFSCRALIERAQRGEREFSMDFSYVRQGRTNWVTNTAVLCPRPQGGWDVYLFVRPNNEDHLLRSVIDLYVYSSCDYFIHLDLKNNCYTVASATAPEADRLARVCQDYEAACVQYALDYVVPEDREMVIQQMRLENVRRQLEEQEVYSFTVGVTDPIRGYTRKQVSYRYYDRRAQTVLLSRTDVTQVYLEERARQKELRAARHRAETDPLTGLLNYGGLCERVEEALENGEGAAALLFLDLDDFKRVNDTLGHAAGDRLLQQVGQVLREQARKRDLVGRVGGDEFIVFLPELQDPQRAVDCAQRICRAVNALALPQGGAVSCSIGGAFAPQDGADYHTLAQAADRRTYQAKRQGKNRCLFG</sequence>
<name>A0A9D1WR89_9FIRM</name>
<dbReference type="NCBIfam" id="TIGR00254">
    <property type="entry name" value="GGDEF"/>
    <property type="match status" value="1"/>
</dbReference>
<dbReference type="Proteomes" id="UP000886800">
    <property type="component" value="Unassembled WGS sequence"/>
</dbReference>
<accession>A0A9D1WR89</accession>
<evidence type="ECO:0000313" key="2">
    <source>
        <dbReference type="EMBL" id="HIX65452.1"/>
    </source>
</evidence>
<dbReference type="CDD" id="cd01949">
    <property type="entry name" value="GGDEF"/>
    <property type="match status" value="1"/>
</dbReference>
<dbReference type="PANTHER" id="PTHR45138">
    <property type="entry name" value="REGULATORY COMPONENTS OF SENSORY TRANSDUCTION SYSTEM"/>
    <property type="match status" value="1"/>
</dbReference>
<dbReference type="GO" id="GO:0043709">
    <property type="term" value="P:cell adhesion involved in single-species biofilm formation"/>
    <property type="evidence" value="ECO:0007669"/>
    <property type="project" value="TreeGrafter"/>
</dbReference>
<proteinExistence type="predicted"/>
<feature type="domain" description="GGDEF" evidence="1">
    <location>
        <begin position="303"/>
        <end position="432"/>
    </location>
</feature>
<dbReference type="PANTHER" id="PTHR45138:SF9">
    <property type="entry name" value="DIGUANYLATE CYCLASE DGCM-RELATED"/>
    <property type="match status" value="1"/>
</dbReference>
<gene>
    <name evidence="2" type="ORF">H9736_04315</name>
</gene>
<evidence type="ECO:0000259" key="1">
    <source>
        <dbReference type="PROSITE" id="PS50887"/>
    </source>
</evidence>
<dbReference type="PROSITE" id="PS50887">
    <property type="entry name" value="GGDEF"/>
    <property type="match status" value="1"/>
</dbReference>
<dbReference type="InterPro" id="IPR000160">
    <property type="entry name" value="GGDEF_dom"/>
</dbReference>
<dbReference type="GO" id="GO:0052621">
    <property type="term" value="F:diguanylate cyclase activity"/>
    <property type="evidence" value="ECO:0007669"/>
    <property type="project" value="TreeGrafter"/>
</dbReference>
<dbReference type="SUPFAM" id="SSF55073">
    <property type="entry name" value="Nucleotide cyclase"/>
    <property type="match status" value="1"/>
</dbReference>